<sequence>MNIPLQQRRHASSISKTQPALPHPCISAKTSPVTQSFQAPSRCHARPFVSKHRQMKTYIHSRSIDRGRGREMKMFKSGSCFSSWMF</sequence>
<feature type="region of interest" description="Disordered" evidence="1">
    <location>
        <begin position="1"/>
        <end position="23"/>
    </location>
</feature>
<protein>
    <submittedName>
        <fullName evidence="2">Uncharacterized protein</fullName>
    </submittedName>
</protein>
<evidence type="ECO:0000313" key="3">
    <source>
        <dbReference type="Proteomes" id="UP000663193"/>
    </source>
</evidence>
<dbReference type="AlphaFoldDB" id="A0A7U2I555"/>
<gene>
    <name evidence="2" type="ORF">JI435_420250</name>
</gene>
<evidence type="ECO:0000256" key="1">
    <source>
        <dbReference type="SAM" id="MobiDB-lite"/>
    </source>
</evidence>
<dbReference type="VEuPathDB" id="FungiDB:JI435_420250"/>
<organism evidence="2 3">
    <name type="scientific">Phaeosphaeria nodorum (strain SN15 / ATCC MYA-4574 / FGSC 10173)</name>
    <name type="common">Glume blotch fungus</name>
    <name type="synonym">Parastagonospora nodorum</name>
    <dbReference type="NCBI Taxonomy" id="321614"/>
    <lineage>
        <taxon>Eukaryota</taxon>
        <taxon>Fungi</taxon>
        <taxon>Dikarya</taxon>
        <taxon>Ascomycota</taxon>
        <taxon>Pezizomycotina</taxon>
        <taxon>Dothideomycetes</taxon>
        <taxon>Pleosporomycetidae</taxon>
        <taxon>Pleosporales</taxon>
        <taxon>Pleosporineae</taxon>
        <taxon>Phaeosphaeriaceae</taxon>
        <taxon>Parastagonospora</taxon>
    </lineage>
</organism>
<name>A0A7U2I555_PHANO</name>
<keyword evidence="3" id="KW-1185">Reference proteome</keyword>
<reference evidence="3" key="1">
    <citation type="journal article" date="2021" name="BMC Genomics">
        <title>Chromosome-level genome assembly and manually-curated proteome of model necrotroph Parastagonospora nodorum Sn15 reveals a genome-wide trove of candidate effector homologs, and redundancy of virulence-related functions within an accessory chromosome.</title>
        <authorList>
            <person name="Bertazzoni S."/>
            <person name="Jones D.A.B."/>
            <person name="Phan H.T."/>
            <person name="Tan K.-C."/>
            <person name="Hane J.K."/>
        </authorList>
    </citation>
    <scope>NUCLEOTIDE SEQUENCE [LARGE SCALE GENOMIC DNA]</scope>
    <source>
        <strain evidence="3">SN15 / ATCC MYA-4574 / FGSC 10173)</strain>
    </source>
</reference>
<evidence type="ECO:0000313" key="2">
    <source>
        <dbReference type="EMBL" id="QRD03771.1"/>
    </source>
</evidence>
<proteinExistence type="predicted"/>
<dbReference type="EMBL" id="CP069038">
    <property type="protein sequence ID" value="QRD03771.1"/>
    <property type="molecule type" value="Genomic_DNA"/>
</dbReference>
<dbReference type="Proteomes" id="UP000663193">
    <property type="component" value="Chromosome 16"/>
</dbReference>
<accession>A0A7U2I555</accession>